<reference evidence="1" key="1">
    <citation type="journal article" date="2021" name="Nat. Commun.">
        <title>Genetic determinants of endophytism in the Arabidopsis root mycobiome.</title>
        <authorList>
            <person name="Mesny F."/>
            <person name="Miyauchi S."/>
            <person name="Thiergart T."/>
            <person name="Pickel B."/>
            <person name="Atanasova L."/>
            <person name="Karlsson M."/>
            <person name="Huettel B."/>
            <person name="Barry K.W."/>
            <person name="Haridas S."/>
            <person name="Chen C."/>
            <person name="Bauer D."/>
            <person name="Andreopoulos W."/>
            <person name="Pangilinan J."/>
            <person name="LaButti K."/>
            <person name="Riley R."/>
            <person name="Lipzen A."/>
            <person name="Clum A."/>
            <person name="Drula E."/>
            <person name="Henrissat B."/>
            <person name="Kohler A."/>
            <person name="Grigoriev I.V."/>
            <person name="Martin F.M."/>
            <person name="Hacquard S."/>
        </authorList>
    </citation>
    <scope>NUCLEOTIDE SEQUENCE</scope>
    <source>
        <strain evidence="1">MPI-SDFR-AT-0073</strain>
    </source>
</reference>
<proteinExistence type="predicted"/>
<protein>
    <submittedName>
        <fullName evidence="1">Uncharacterized protein</fullName>
    </submittedName>
</protein>
<evidence type="ECO:0000313" key="1">
    <source>
        <dbReference type="EMBL" id="KAH6653339.1"/>
    </source>
</evidence>
<dbReference type="Pfam" id="PF09351">
    <property type="entry name" value="DUF1993"/>
    <property type="match status" value="1"/>
</dbReference>
<dbReference type="InterPro" id="IPR018531">
    <property type="entry name" value="DUF1993"/>
</dbReference>
<dbReference type="EMBL" id="JAGPXC010000005">
    <property type="protein sequence ID" value="KAH6653339.1"/>
    <property type="molecule type" value="Genomic_DNA"/>
</dbReference>
<dbReference type="PANTHER" id="PTHR36922:SF1">
    <property type="entry name" value="DUF1993 DOMAIN-CONTAINING PROTEIN"/>
    <property type="match status" value="1"/>
</dbReference>
<dbReference type="SUPFAM" id="SSF109854">
    <property type="entry name" value="DinB/YfiT-like putative metalloenzymes"/>
    <property type="match status" value="1"/>
</dbReference>
<dbReference type="GeneID" id="70131991"/>
<dbReference type="PANTHER" id="PTHR36922">
    <property type="entry name" value="BLL2446 PROTEIN"/>
    <property type="match status" value="1"/>
</dbReference>
<evidence type="ECO:0000313" key="2">
    <source>
        <dbReference type="Proteomes" id="UP000758603"/>
    </source>
</evidence>
<organism evidence="1 2">
    <name type="scientific">Truncatella angustata</name>
    <dbReference type="NCBI Taxonomy" id="152316"/>
    <lineage>
        <taxon>Eukaryota</taxon>
        <taxon>Fungi</taxon>
        <taxon>Dikarya</taxon>
        <taxon>Ascomycota</taxon>
        <taxon>Pezizomycotina</taxon>
        <taxon>Sordariomycetes</taxon>
        <taxon>Xylariomycetidae</taxon>
        <taxon>Amphisphaeriales</taxon>
        <taxon>Sporocadaceae</taxon>
        <taxon>Truncatella</taxon>
    </lineage>
</organism>
<dbReference type="InterPro" id="IPR034660">
    <property type="entry name" value="DinB/YfiT-like"/>
</dbReference>
<keyword evidence="2" id="KW-1185">Reference proteome</keyword>
<dbReference type="Proteomes" id="UP000758603">
    <property type="component" value="Unassembled WGS sequence"/>
</dbReference>
<comment type="caution">
    <text evidence="1">The sequence shown here is derived from an EMBL/GenBank/DDBJ whole genome shotgun (WGS) entry which is preliminary data.</text>
</comment>
<dbReference type="AlphaFoldDB" id="A0A9P8UJP2"/>
<name>A0A9P8UJP2_9PEZI</name>
<sequence>MISLYDISIPVITNVLNTLSSILHKGGQYAKEHNISDTDLLGSRIYEDMFPLSTQTIIIAQVAKKTIERLSDVTLDTIPKLDHEVKSLEDLYNMIDGTLQELGAVDRASIEGKDNEDIVFNIGPHMMKKTTRTAYVLGYATPYVFFHLDITYAILRNQGVPLRKLHYVTEFIKDMPDA</sequence>
<dbReference type="RefSeq" id="XP_045957616.1">
    <property type="nucleotide sequence ID" value="XM_046103099.1"/>
</dbReference>
<dbReference type="OrthoDB" id="3724345at2759"/>
<dbReference type="Gene3D" id="1.20.120.450">
    <property type="entry name" value="dinb family like domain"/>
    <property type="match status" value="1"/>
</dbReference>
<gene>
    <name evidence="1" type="ORF">BKA67DRAFT_569226</name>
</gene>
<accession>A0A9P8UJP2</accession>